<gene>
    <name evidence="6" type="ORF">IAB19_04440</name>
</gene>
<feature type="transmembrane region" description="Helical" evidence="5">
    <location>
        <begin position="100"/>
        <end position="125"/>
    </location>
</feature>
<dbReference type="InterPro" id="IPR003825">
    <property type="entry name" value="Colicin-V_CvpA"/>
</dbReference>
<keyword evidence="4 5" id="KW-0472">Membrane</keyword>
<evidence type="ECO:0000256" key="1">
    <source>
        <dbReference type="ARBA" id="ARBA00004141"/>
    </source>
</evidence>
<reference evidence="6" key="1">
    <citation type="submission" date="2020-10" db="EMBL/GenBank/DDBJ databases">
        <authorList>
            <person name="Gilroy R."/>
        </authorList>
    </citation>
    <scope>NUCLEOTIDE SEQUENCE</scope>
    <source>
        <strain evidence="6">17213</strain>
    </source>
</reference>
<organism evidence="6 7">
    <name type="scientific">Candidatus Avisuccinivibrio stercorigallinarum</name>
    <dbReference type="NCBI Taxonomy" id="2840704"/>
    <lineage>
        <taxon>Bacteria</taxon>
        <taxon>Pseudomonadati</taxon>
        <taxon>Pseudomonadota</taxon>
        <taxon>Gammaproteobacteria</taxon>
        <taxon>Aeromonadales</taxon>
        <taxon>Succinivibrionaceae</taxon>
        <taxon>Succinivibrionaceae incertae sedis</taxon>
        <taxon>Candidatus Avisuccinivibrio</taxon>
    </lineage>
</organism>
<dbReference type="InterPro" id="IPR052719">
    <property type="entry name" value="CvpA-like"/>
</dbReference>
<evidence type="ECO:0000256" key="3">
    <source>
        <dbReference type="ARBA" id="ARBA00022989"/>
    </source>
</evidence>
<dbReference type="PANTHER" id="PTHR36926">
    <property type="entry name" value="COLICIN V PRODUCTION PROTEIN"/>
    <property type="match status" value="1"/>
</dbReference>
<evidence type="ECO:0000256" key="2">
    <source>
        <dbReference type="ARBA" id="ARBA00022692"/>
    </source>
</evidence>
<dbReference type="GO" id="GO:0009403">
    <property type="term" value="P:toxin biosynthetic process"/>
    <property type="evidence" value="ECO:0007669"/>
    <property type="project" value="InterPro"/>
</dbReference>
<dbReference type="Pfam" id="PF02674">
    <property type="entry name" value="Colicin_V"/>
    <property type="match status" value="1"/>
</dbReference>
<feature type="transmembrane region" description="Helical" evidence="5">
    <location>
        <begin position="6"/>
        <end position="22"/>
    </location>
</feature>
<evidence type="ECO:0000256" key="5">
    <source>
        <dbReference type="SAM" id="Phobius"/>
    </source>
</evidence>
<evidence type="ECO:0000313" key="7">
    <source>
        <dbReference type="Proteomes" id="UP000823631"/>
    </source>
</evidence>
<dbReference type="AlphaFoldDB" id="A0A9D9GPF7"/>
<evidence type="ECO:0000313" key="6">
    <source>
        <dbReference type="EMBL" id="MBO8415612.1"/>
    </source>
</evidence>
<dbReference type="GO" id="GO:0016020">
    <property type="term" value="C:membrane"/>
    <property type="evidence" value="ECO:0007669"/>
    <property type="project" value="UniProtKB-SubCell"/>
</dbReference>
<dbReference type="EMBL" id="JADINH010000095">
    <property type="protein sequence ID" value="MBO8415612.1"/>
    <property type="molecule type" value="Genomic_DNA"/>
</dbReference>
<dbReference type="PANTHER" id="PTHR36926:SF1">
    <property type="entry name" value="COLICIN V PRODUCTION PROTEIN"/>
    <property type="match status" value="1"/>
</dbReference>
<sequence length="170" mass="18221">MLTPADWAILAVVASSGILSLWRGFLREAISLGAWVGAFVVAGKFYSPLAAKLTYFQDGITRNAAAIFILFIVTLLTVGTCGNILRSLVKKAGLSGTDRLLGVAFGVLRGVLVVCAVLAILQIGFKFGVLSFLMNNPVYADSLFIPELQRIVNWFFVYLSTPLNSLTSGA</sequence>
<proteinExistence type="predicted"/>
<reference evidence="6" key="2">
    <citation type="journal article" date="2021" name="PeerJ">
        <title>Extensive microbial diversity within the chicken gut microbiome revealed by metagenomics and culture.</title>
        <authorList>
            <person name="Gilroy R."/>
            <person name="Ravi A."/>
            <person name="Getino M."/>
            <person name="Pursley I."/>
            <person name="Horton D.L."/>
            <person name="Alikhan N.F."/>
            <person name="Baker D."/>
            <person name="Gharbi K."/>
            <person name="Hall N."/>
            <person name="Watson M."/>
            <person name="Adriaenssens E.M."/>
            <person name="Foster-Nyarko E."/>
            <person name="Jarju S."/>
            <person name="Secka A."/>
            <person name="Antonio M."/>
            <person name="Oren A."/>
            <person name="Chaudhuri R.R."/>
            <person name="La Ragione R."/>
            <person name="Hildebrand F."/>
            <person name="Pallen M.J."/>
        </authorList>
    </citation>
    <scope>NUCLEOTIDE SEQUENCE</scope>
    <source>
        <strain evidence="6">17213</strain>
    </source>
</reference>
<name>A0A9D9GPF7_9GAMM</name>
<evidence type="ECO:0000256" key="4">
    <source>
        <dbReference type="ARBA" id="ARBA00023136"/>
    </source>
</evidence>
<feature type="transmembrane region" description="Helical" evidence="5">
    <location>
        <begin position="29"/>
        <end position="46"/>
    </location>
</feature>
<accession>A0A9D9GPF7</accession>
<comment type="subcellular location">
    <subcellularLocation>
        <location evidence="1">Membrane</location>
        <topology evidence="1">Multi-pass membrane protein</topology>
    </subcellularLocation>
</comment>
<comment type="caution">
    <text evidence="6">The sequence shown here is derived from an EMBL/GenBank/DDBJ whole genome shotgun (WGS) entry which is preliminary data.</text>
</comment>
<protein>
    <submittedName>
        <fullName evidence="6">CvpA family protein</fullName>
    </submittedName>
</protein>
<keyword evidence="3 5" id="KW-1133">Transmembrane helix</keyword>
<feature type="transmembrane region" description="Helical" evidence="5">
    <location>
        <begin position="66"/>
        <end position="88"/>
    </location>
</feature>
<keyword evidence="2 5" id="KW-0812">Transmembrane</keyword>
<dbReference type="Proteomes" id="UP000823631">
    <property type="component" value="Unassembled WGS sequence"/>
</dbReference>